<feature type="compositionally biased region" description="Basic and acidic residues" evidence="1">
    <location>
        <begin position="322"/>
        <end position="336"/>
    </location>
</feature>
<feature type="compositionally biased region" description="Polar residues" evidence="1">
    <location>
        <begin position="367"/>
        <end position="385"/>
    </location>
</feature>
<feature type="compositionally biased region" description="Basic and acidic residues" evidence="1">
    <location>
        <begin position="447"/>
        <end position="459"/>
    </location>
</feature>
<sequence>MKEGENQHSELISQADIDKLFSQLTTTEVDDFYQAYQLWLHRQRVLQIQQELQILREKQAQNTAHMQSIAPSAIALSAIAQLRVHGVDDVDLLDRMLERGEEWLDNTMQLLARCETLNFIQGNYTQWCEHALEGAYEWMWSMNDASLSTYFDVEQPDTMHQQETTQTTTTSEEVTEAQLLQKLMSEEGEEKTTARPQARITRPLPVISPEEVLAQSEAFMPLDLGTAHEEVPPEVATEPGTVDDQHDTVPADTTEETDMVGIGDNTDVPEPVQEATHATNEMPHTPLEDEPDAHEEALQSELAEIAMANQDTPAEPEAEEAPQPHRAEPDNERQLSEPDEEEETQPAQNPPEEEVPANAEVPPVEQTTQSENAATDSPTELSTQEESTHEQLATAEQVVEEEPPEQEAATDDAVSPVSDQLAATTDTADTAPEEPLREEEQQEQVEAVEKEPLQEEKQALHTQWPYVYQESQDTRQTAEPAASPVTSQDHQGQQEQPTISTSNNSAKPHVAADSKTRGLFKRSLDRFRRR</sequence>
<gene>
    <name evidence="2" type="ORF">KSZ_10600</name>
</gene>
<reference evidence="2 3" key="1">
    <citation type="journal article" date="2021" name="Int. J. Syst. Evol. Microbiol.">
        <title>Reticulibacter mediterranei gen. nov., sp. nov., within the new family Reticulibacteraceae fam. nov., and Ktedonospora formicarum gen. nov., sp. nov., Ktedonobacter robiniae sp. nov., Dictyobacter formicarum sp. nov. and Dictyobacter arantiisoli sp. nov., belonging to the class Ktedonobacteria.</title>
        <authorList>
            <person name="Yabe S."/>
            <person name="Zheng Y."/>
            <person name="Wang C.M."/>
            <person name="Sakai Y."/>
            <person name="Abe K."/>
            <person name="Yokota A."/>
            <person name="Donadio S."/>
            <person name="Cavaletti L."/>
            <person name="Monciardini P."/>
        </authorList>
    </citation>
    <scope>NUCLEOTIDE SEQUENCE [LARGE SCALE GENOMIC DNA]</scope>
    <source>
        <strain evidence="2 3">SOSP1-9</strain>
    </source>
</reference>
<evidence type="ECO:0000256" key="1">
    <source>
        <dbReference type="SAM" id="MobiDB-lite"/>
    </source>
</evidence>
<feature type="compositionally biased region" description="Polar residues" evidence="1">
    <location>
        <begin position="484"/>
        <end position="506"/>
    </location>
</feature>
<keyword evidence="3" id="KW-1185">Reference proteome</keyword>
<feature type="compositionally biased region" description="Basic and acidic residues" evidence="1">
    <location>
        <begin position="510"/>
        <end position="530"/>
    </location>
</feature>
<feature type="compositionally biased region" description="Low complexity" evidence="1">
    <location>
        <begin position="356"/>
        <end position="366"/>
    </location>
</feature>
<proteinExistence type="predicted"/>
<feature type="compositionally biased region" description="Acidic residues" evidence="1">
    <location>
        <begin position="398"/>
        <end position="410"/>
    </location>
</feature>
<dbReference type="EMBL" id="BNJJ01000003">
    <property type="protein sequence ID" value="GHO83054.1"/>
    <property type="molecule type" value="Genomic_DNA"/>
</dbReference>
<accession>A0ABQ3VAL3</accession>
<organism evidence="2 3">
    <name type="scientific">Dictyobacter formicarum</name>
    <dbReference type="NCBI Taxonomy" id="2778368"/>
    <lineage>
        <taxon>Bacteria</taxon>
        <taxon>Bacillati</taxon>
        <taxon>Chloroflexota</taxon>
        <taxon>Ktedonobacteria</taxon>
        <taxon>Ktedonobacterales</taxon>
        <taxon>Dictyobacteraceae</taxon>
        <taxon>Dictyobacter</taxon>
    </lineage>
</organism>
<feature type="region of interest" description="Disordered" evidence="1">
    <location>
        <begin position="232"/>
        <end position="530"/>
    </location>
</feature>
<comment type="caution">
    <text evidence="2">The sequence shown here is derived from an EMBL/GenBank/DDBJ whole genome shotgun (WGS) entry which is preliminary data.</text>
</comment>
<name>A0ABQ3VAL3_9CHLR</name>
<protein>
    <submittedName>
        <fullName evidence="2">Uncharacterized protein</fullName>
    </submittedName>
</protein>
<evidence type="ECO:0000313" key="2">
    <source>
        <dbReference type="EMBL" id="GHO83054.1"/>
    </source>
</evidence>
<evidence type="ECO:0000313" key="3">
    <source>
        <dbReference type="Proteomes" id="UP000635565"/>
    </source>
</evidence>
<dbReference type="Proteomes" id="UP000635565">
    <property type="component" value="Unassembled WGS sequence"/>
</dbReference>
<dbReference type="RefSeq" id="WP_201360705.1">
    <property type="nucleotide sequence ID" value="NZ_BNJJ01000003.1"/>
</dbReference>